<dbReference type="AlphaFoldDB" id="A0A0F9N0T7"/>
<evidence type="ECO:0000313" key="1">
    <source>
        <dbReference type="EMBL" id="KKN05322.1"/>
    </source>
</evidence>
<accession>A0A0F9N0T7</accession>
<protein>
    <submittedName>
        <fullName evidence="1">Uncharacterized protein</fullName>
    </submittedName>
</protein>
<sequence>MENHKREKTNSLTHFTKILIKETMESDLRIICDRLCRLETYKTKGTVIDATEILNNIKNNLDNIGDPWNKKENDLLLCEMKVAIKTIAANHGRTVGAITSRLNHLGVGVYF</sequence>
<proteinExistence type="predicted"/>
<dbReference type="EMBL" id="LAZR01004818">
    <property type="protein sequence ID" value="KKN05322.1"/>
    <property type="molecule type" value="Genomic_DNA"/>
</dbReference>
<organism evidence="1">
    <name type="scientific">marine sediment metagenome</name>
    <dbReference type="NCBI Taxonomy" id="412755"/>
    <lineage>
        <taxon>unclassified sequences</taxon>
        <taxon>metagenomes</taxon>
        <taxon>ecological metagenomes</taxon>
    </lineage>
</organism>
<reference evidence="1" key="1">
    <citation type="journal article" date="2015" name="Nature">
        <title>Complex archaea that bridge the gap between prokaryotes and eukaryotes.</title>
        <authorList>
            <person name="Spang A."/>
            <person name="Saw J.H."/>
            <person name="Jorgensen S.L."/>
            <person name="Zaremba-Niedzwiedzka K."/>
            <person name="Martijn J."/>
            <person name="Lind A.E."/>
            <person name="van Eijk R."/>
            <person name="Schleper C."/>
            <person name="Guy L."/>
            <person name="Ettema T.J."/>
        </authorList>
    </citation>
    <scope>NUCLEOTIDE SEQUENCE</scope>
</reference>
<comment type="caution">
    <text evidence="1">The sequence shown here is derived from an EMBL/GenBank/DDBJ whole genome shotgun (WGS) entry which is preliminary data.</text>
</comment>
<gene>
    <name evidence="1" type="ORF">LCGC14_1088430</name>
</gene>
<name>A0A0F9N0T7_9ZZZZ</name>